<dbReference type="Proteomes" id="UP001142393">
    <property type="component" value="Unassembled WGS sequence"/>
</dbReference>
<feature type="transmembrane region" description="Helical" evidence="6">
    <location>
        <begin position="54"/>
        <end position="75"/>
    </location>
</feature>
<sequence>MGSHAINATLNAHAMQPGDNCDANPSRSSDVFSLSFKLQLLWQRLKGSTGDGKIANPGPAGAISFAATALLLSLLNVQAGSVEHLEVIVSMAVFTGGLSQFMAGMWEYPRGNVFNATPFSLYGSFWMSYATIFIPAPGILAAYKDSVRRRPPQPCSHSYAFYHPHNSRHSQHLAIQSRRNAHSPFAVLHSETSEQVAVDMDYHWTMYELHHKVNPMEVIVGCWIKPQHILCTDTKLLLARDCSSSSHPSAPHPAIHVFLDTGVEPGQPAGVKGYVSSPVGVFPKPENCVFVPVPVELRFRDSERSGVDLLTSTALSSSSTASQPLSDLTILESSIQNVISMIDRVLTYVRAVLTGEAKGDAAIGMYLMDTLGASTADLEKGGFNGRLQDTLMISLANLVRAQAEVSSRLTLVTAS</sequence>
<reference evidence="8 9" key="1">
    <citation type="journal article" date="2023" name="Proc. Natl. Acad. Sci. U.S.A.">
        <title>A global phylogenomic analysis of the shiitake genus Lentinula.</title>
        <authorList>
            <person name="Sierra-Patev S."/>
            <person name="Min B."/>
            <person name="Naranjo-Ortiz M."/>
            <person name="Looney B."/>
            <person name="Konkel Z."/>
            <person name="Slot J.C."/>
            <person name="Sakamoto Y."/>
            <person name="Steenwyk J.L."/>
            <person name="Rokas A."/>
            <person name="Carro J."/>
            <person name="Camarero S."/>
            <person name="Ferreira P."/>
            <person name="Molpeceres G."/>
            <person name="Ruiz-Duenas F.J."/>
            <person name="Serrano A."/>
            <person name="Henrissat B."/>
            <person name="Drula E."/>
            <person name="Hughes K.W."/>
            <person name="Mata J.L."/>
            <person name="Ishikawa N.K."/>
            <person name="Vargas-Isla R."/>
            <person name="Ushijima S."/>
            <person name="Smith C.A."/>
            <person name="Donoghue J."/>
            <person name="Ahrendt S."/>
            <person name="Andreopoulos W."/>
            <person name="He G."/>
            <person name="LaButti K."/>
            <person name="Lipzen A."/>
            <person name="Ng V."/>
            <person name="Riley R."/>
            <person name="Sandor L."/>
            <person name="Barry K."/>
            <person name="Martinez A.T."/>
            <person name="Xiao Y."/>
            <person name="Gibbons J.G."/>
            <person name="Terashima K."/>
            <person name="Grigoriev I.V."/>
            <person name="Hibbett D."/>
        </authorList>
    </citation>
    <scope>NUCLEOTIDE SEQUENCE [LARGE SCALE GENOMIC DNA]</scope>
    <source>
        <strain evidence="8 9">TFB7810</strain>
    </source>
</reference>
<evidence type="ECO:0000256" key="2">
    <source>
        <dbReference type="ARBA" id="ARBA00005587"/>
    </source>
</evidence>
<dbReference type="InterPro" id="IPR024969">
    <property type="entry name" value="EIF3F/CSN6-like_C"/>
</dbReference>
<dbReference type="EMBL" id="JANVFU010000012">
    <property type="protein sequence ID" value="KAJ3741565.1"/>
    <property type="molecule type" value="Genomic_DNA"/>
</dbReference>
<evidence type="ECO:0000256" key="1">
    <source>
        <dbReference type="ARBA" id="ARBA00004141"/>
    </source>
</evidence>
<dbReference type="Pfam" id="PF01184">
    <property type="entry name" value="Gpr1_Fun34_YaaH"/>
    <property type="match status" value="1"/>
</dbReference>
<dbReference type="InterPro" id="IPR000791">
    <property type="entry name" value="Gpr1/Fun34/SatP-like"/>
</dbReference>
<evidence type="ECO:0000256" key="6">
    <source>
        <dbReference type="SAM" id="Phobius"/>
    </source>
</evidence>
<accession>A0A9W8TUY6</accession>
<evidence type="ECO:0000256" key="5">
    <source>
        <dbReference type="ARBA" id="ARBA00023136"/>
    </source>
</evidence>
<dbReference type="GO" id="GO:0005886">
    <property type="term" value="C:plasma membrane"/>
    <property type="evidence" value="ECO:0007669"/>
    <property type="project" value="TreeGrafter"/>
</dbReference>
<feature type="domain" description="EIF3F/CSN6-like C-terminal" evidence="7">
    <location>
        <begin position="301"/>
        <end position="409"/>
    </location>
</feature>
<organism evidence="8 9">
    <name type="scientific">Lentinula detonsa</name>
    <dbReference type="NCBI Taxonomy" id="2804962"/>
    <lineage>
        <taxon>Eukaryota</taxon>
        <taxon>Fungi</taxon>
        <taxon>Dikarya</taxon>
        <taxon>Basidiomycota</taxon>
        <taxon>Agaricomycotina</taxon>
        <taxon>Agaricomycetes</taxon>
        <taxon>Agaricomycetidae</taxon>
        <taxon>Agaricales</taxon>
        <taxon>Marasmiineae</taxon>
        <taxon>Omphalotaceae</taxon>
        <taxon>Lentinula</taxon>
    </lineage>
</organism>
<keyword evidence="3 6" id="KW-0812">Transmembrane</keyword>
<evidence type="ECO:0000313" key="9">
    <source>
        <dbReference type="Proteomes" id="UP001142393"/>
    </source>
</evidence>
<dbReference type="Gene3D" id="3.40.140.10">
    <property type="entry name" value="Cytidine Deaminase, domain 2"/>
    <property type="match status" value="1"/>
</dbReference>
<dbReference type="PANTHER" id="PTHR31123">
    <property type="entry name" value="ACCUMULATION OF DYADS PROTEIN 2-RELATED"/>
    <property type="match status" value="1"/>
</dbReference>
<keyword evidence="4 6" id="KW-1133">Transmembrane helix</keyword>
<feature type="transmembrane region" description="Helical" evidence="6">
    <location>
        <begin position="87"/>
        <end position="106"/>
    </location>
</feature>
<feature type="transmembrane region" description="Helical" evidence="6">
    <location>
        <begin position="126"/>
        <end position="143"/>
    </location>
</feature>
<comment type="subcellular location">
    <subcellularLocation>
        <location evidence="1">Membrane</location>
        <topology evidence="1">Multi-pass membrane protein</topology>
    </subcellularLocation>
</comment>
<dbReference type="GO" id="GO:0015123">
    <property type="term" value="F:acetate transmembrane transporter activity"/>
    <property type="evidence" value="ECO:0007669"/>
    <property type="project" value="TreeGrafter"/>
</dbReference>
<dbReference type="AlphaFoldDB" id="A0A9W8TUY6"/>
<keyword evidence="9" id="KW-1185">Reference proteome</keyword>
<dbReference type="InterPro" id="IPR051633">
    <property type="entry name" value="AceTr"/>
</dbReference>
<proteinExistence type="inferred from homology"/>
<dbReference type="Pfam" id="PF13012">
    <property type="entry name" value="MitMem_reg"/>
    <property type="match status" value="1"/>
</dbReference>
<evidence type="ECO:0000313" key="8">
    <source>
        <dbReference type="EMBL" id="KAJ3741565.1"/>
    </source>
</evidence>
<comment type="similarity">
    <text evidence="2">Belongs to the acetate uptake transporter (AceTr) (TC 2.A.96) family.</text>
</comment>
<protein>
    <submittedName>
        <fullName evidence="8">GPR1/FUN34/yaaH family-domain-containing protein</fullName>
    </submittedName>
</protein>
<dbReference type="PANTHER" id="PTHR31123:SF1">
    <property type="entry name" value="ACCUMULATION OF DYADS PROTEIN 2-RELATED"/>
    <property type="match status" value="1"/>
</dbReference>
<evidence type="ECO:0000256" key="4">
    <source>
        <dbReference type="ARBA" id="ARBA00022989"/>
    </source>
</evidence>
<gene>
    <name evidence="8" type="ORF">DFH05DRAFT_1578743</name>
</gene>
<evidence type="ECO:0000259" key="7">
    <source>
        <dbReference type="Pfam" id="PF13012"/>
    </source>
</evidence>
<evidence type="ECO:0000256" key="3">
    <source>
        <dbReference type="ARBA" id="ARBA00022692"/>
    </source>
</evidence>
<name>A0A9W8TUY6_9AGAR</name>
<keyword evidence="5 6" id="KW-0472">Membrane</keyword>
<comment type="caution">
    <text evidence="8">The sequence shown here is derived from an EMBL/GenBank/DDBJ whole genome shotgun (WGS) entry which is preliminary data.</text>
</comment>
<dbReference type="NCBIfam" id="NF038013">
    <property type="entry name" value="AceTr_1"/>
    <property type="match status" value="1"/>
</dbReference>